<evidence type="ECO:0000313" key="1">
    <source>
        <dbReference type="EMBL" id="PIP64367.1"/>
    </source>
</evidence>
<dbReference type="PANTHER" id="PTHR38471:SF2">
    <property type="entry name" value="FOUR HELIX BUNDLE PROTEIN"/>
    <property type="match status" value="1"/>
</dbReference>
<comment type="caution">
    <text evidence="1">The sequence shown here is derived from an EMBL/GenBank/DDBJ whole genome shotgun (WGS) entry which is preliminary data.</text>
</comment>
<dbReference type="InterPro" id="IPR012657">
    <property type="entry name" value="23S_rRNA-intervening_sequence"/>
</dbReference>
<proteinExistence type="predicted"/>
<dbReference type="NCBIfam" id="TIGR02436">
    <property type="entry name" value="four helix bundle protein"/>
    <property type="match status" value="1"/>
</dbReference>
<accession>A0A2H0C374</accession>
<dbReference type="SUPFAM" id="SSF158446">
    <property type="entry name" value="IVS-encoded protein-like"/>
    <property type="match status" value="1"/>
</dbReference>
<gene>
    <name evidence="1" type="ORF">COW96_02860</name>
</gene>
<protein>
    <submittedName>
        <fullName evidence="1">Four helix bundle protein</fullName>
    </submittedName>
</protein>
<reference evidence="1 2" key="1">
    <citation type="submission" date="2017-09" db="EMBL/GenBank/DDBJ databases">
        <title>Depth-based differentiation of microbial function through sediment-hosted aquifers and enrichment of novel symbionts in the deep terrestrial subsurface.</title>
        <authorList>
            <person name="Probst A.J."/>
            <person name="Ladd B."/>
            <person name="Jarett J.K."/>
            <person name="Geller-Mcgrath D.E."/>
            <person name="Sieber C.M."/>
            <person name="Emerson J.B."/>
            <person name="Anantharaman K."/>
            <person name="Thomas B.C."/>
            <person name="Malmstrom R."/>
            <person name="Stieglmeier M."/>
            <person name="Klingl A."/>
            <person name="Woyke T."/>
            <person name="Ryan C.M."/>
            <person name="Banfield J.F."/>
        </authorList>
    </citation>
    <scope>NUCLEOTIDE SEQUENCE [LARGE SCALE GENOMIC DNA]</scope>
    <source>
        <strain evidence="1">CG22_combo_CG10-13_8_21_14_all_33_16</strain>
    </source>
</reference>
<dbReference type="Pfam" id="PF05635">
    <property type="entry name" value="23S_rRNA_IVP"/>
    <property type="match status" value="1"/>
</dbReference>
<dbReference type="EMBL" id="PCTD01000127">
    <property type="protein sequence ID" value="PIP64367.1"/>
    <property type="molecule type" value="Genomic_DNA"/>
</dbReference>
<dbReference type="InterPro" id="IPR036583">
    <property type="entry name" value="23S_rRNA_IVS_sf"/>
</dbReference>
<evidence type="ECO:0000313" key="2">
    <source>
        <dbReference type="Proteomes" id="UP000230802"/>
    </source>
</evidence>
<dbReference type="PANTHER" id="PTHR38471">
    <property type="entry name" value="FOUR HELIX BUNDLE PROTEIN"/>
    <property type="match status" value="1"/>
</dbReference>
<dbReference type="AlphaFoldDB" id="A0A2H0C374"/>
<organism evidence="1 2">
    <name type="scientific">Candidatus Roizmanbacteria bacterium CG22_combo_CG10-13_8_21_14_all_33_16</name>
    <dbReference type="NCBI Taxonomy" id="1974859"/>
    <lineage>
        <taxon>Bacteria</taxon>
        <taxon>Candidatus Roizmaniibacteriota</taxon>
    </lineage>
</organism>
<dbReference type="Proteomes" id="UP000230802">
    <property type="component" value="Unassembled WGS sequence"/>
</dbReference>
<sequence length="114" mass="13081">MGKLDDLVIHKKSLSLIEQIYLIVNQNISLRKDFSLSDRIKRSSVSVATNIAEGYYRNQKQSHNYLRIAAGSANETATLLEIIYRVYKLNCQKLKEDYLYLAKQISAFAKSFTS</sequence>
<name>A0A2H0C374_9BACT</name>
<dbReference type="Gene3D" id="1.20.1440.60">
    <property type="entry name" value="23S rRNA-intervening sequence"/>
    <property type="match status" value="1"/>
</dbReference>